<feature type="compositionally biased region" description="Polar residues" evidence="6">
    <location>
        <begin position="341"/>
        <end position="350"/>
    </location>
</feature>
<evidence type="ECO:0000313" key="9">
    <source>
        <dbReference type="Proteomes" id="UP000693942"/>
    </source>
</evidence>
<keyword evidence="2" id="KW-0812">Transmembrane</keyword>
<evidence type="ECO:0000259" key="7">
    <source>
        <dbReference type="Pfam" id="PF02453"/>
    </source>
</evidence>
<proteinExistence type="predicted"/>
<accession>A0A8J5NWX7</accession>
<gene>
    <name evidence="8" type="ORF">Forpi1262_v017700</name>
</gene>
<feature type="compositionally biased region" description="Polar residues" evidence="6">
    <location>
        <begin position="373"/>
        <end position="386"/>
    </location>
</feature>
<feature type="region of interest" description="Disordered" evidence="6">
    <location>
        <begin position="276"/>
        <end position="296"/>
    </location>
</feature>
<organism evidence="8 9">
    <name type="scientific">Fusarium oxysporum f. sp. raphani</name>
    <dbReference type="NCBI Taxonomy" id="96318"/>
    <lineage>
        <taxon>Eukaryota</taxon>
        <taxon>Fungi</taxon>
        <taxon>Dikarya</taxon>
        <taxon>Ascomycota</taxon>
        <taxon>Pezizomycotina</taxon>
        <taxon>Sordariomycetes</taxon>
        <taxon>Hypocreomycetidae</taxon>
        <taxon>Hypocreales</taxon>
        <taxon>Nectriaceae</taxon>
        <taxon>Fusarium</taxon>
        <taxon>Fusarium oxysporum species complex</taxon>
    </lineage>
</organism>
<keyword evidence="4" id="KW-1133">Transmembrane helix</keyword>
<evidence type="ECO:0000256" key="2">
    <source>
        <dbReference type="ARBA" id="ARBA00022692"/>
    </source>
</evidence>
<sequence length="386" mass="42100">MSAPAVVIMPVQANGAQQSEQDPSKLASAIQQTLEENISSNDRNLQGERGPLKELIAHQDSLYKYISWEDPVRTLGSYLVALSILIGTHCLPLTQLMVKVGAVVFGIISLAEFVSRTFGPNTFLSRLRPKEYKTVPEPILNATLRDIHDFIQYAVVQVQKVIFGQDLSKTFAASLGFTAVFWLMKVASPFSLAVLGLSSLYIAPLINSPQRRTIAQDATARGKELASAATEKGNAFARDSKAKATELTSKARETAGGVQQRVKNLAHNGKQTANELSTQANDRATDLSRATTENDESLKDMGIDAISKAPSIAKRNSSDVEQYALDMGYADYRYDARGEENNASQFSTGIDDTPRQMAPRGTTADRAHYPNTVFENQDNMASSMSN</sequence>
<dbReference type="InterPro" id="IPR003388">
    <property type="entry name" value="Reticulon"/>
</dbReference>
<name>A0A8J5NWX7_FUSOX</name>
<dbReference type="Proteomes" id="UP000693942">
    <property type="component" value="Unassembled WGS sequence"/>
</dbReference>
<comment type="caution">
    <text evidence="8">The sequence shown here is derived from an EMBL/GenBank/DDBJ whole genome shotgun (WGS) entry which is preliminary data.</text>
</comment>
<evidence type="ECO:0000256" key="3">
    <source>
        <dbReference type="ARBA" id="ARBA00022824"/>
    </source>
</evidence>
<keyword evidence="5" id="KW-0472">Membrane</keyword>
<protein>
    <recommendedName>
        <fullName evidence="7">Reticulon domain-containing protein</fullName>
    </recommendedName>
</protein>
<reference evidence="8" key="1">
    <citation type="submission" date="2021-04" db="EMBL/GenBank/DDBJ databases">
        <title>First draft genome resource for Brassicaceae pathogens Fusarium oxysporum f. sp. raphani and Fusarium oxysporum f. sp. rapae.</title>
        <authorList>
            <person name="Asai S."/>
        </authorList>
    </citation>
    <scope>NUCLEOTIDE SEQUENCE</scope>
    <source>
        <strain evidence="8">Tf1262</strain>
    </source>
</reference>
<evidence type="ECO:0000256" key="1">
    <source>
        <dbReference type="ARBA" id="ARBA00004477"/>
    </source>
</evidence>
<keyword evidence="3" id="KW-0256">Endoplasmic reticulum</keyword>
<dbReference type="Pfam" id="PF02453">
    <property type="entry name" value="Reticulon"/>
    <property type="match status" value="1"/>
</dbReference>
<comment type="subcellular location">
    <subcellularLocation>
        <location evidence="1">Endoplasmic reticulum membrane</location>
        <topology evidence="1">Multi-pass membrane protein</topology>
    </subcellularLocation>
</comment>
<dbReference type="AlphaFoldDB" id="A0A8J5NWX7"/>
<evidence type="ECO:0000313" key="8">
    <source>
        <dbReference type="EMBL" id="KAG7410188.1"/>
    </source>
</evidence>
<dbReference type="EMBL" id="JAELUR010000026">
    <property type="protein sequence ID" value="KAG7410188.1"/>
    <property type="molecule type" value="Genomic_DNA"/>
</dbReference>
<feature type="region of interest" description="Disordered" evidence="6">
    <location>
        <begin position="341"/>
        <end position="386"/>
    </location>
</feature>
<dbReference type="GO" id="GO:0005789">
    <property type="term" value="C:endoplasmic reticulum membrane"/>
    <property type="evidence" value="ECO:0007669"/>
    <property type="project" value="UniProtKB-SubCell"/>
</dbReference>
<evidence type="ECO:0000256" key="6">
    <source>
        <dbReference type="SAM" id="MobiDB-lite"/>
    </source>
</evidence>
<evidence type="ECO:0000256" key="5">
    <source>
        <dbReference type="ARBA" id="ARBA00023136"/>
    </source>
</evidence>
<evidence type="ECO:0000256" key="4">
    <source>
        <dbReference type="ARBA" id="ARBA00022989"/>
    </source>
</evidence>
<feature type="domain" description="Reticulon" evidence="7">
    <location>
        <begin position="66"/>
        <end position="208"/>
    </location>
</feature>